<evidence type="ECO:0000313" key="2">
    <source>
        <dbReference type="Proteomes" id="UP000644147"/>
    </source>
</evidence>
<proteinExistence type="predicted"/>
<dbReference type="EMBL" id="JAEHFX010000007">
    <property type="protein sequence ID" value="MBK0404124.1"/>
    <property type="molecule type" value="Genomic_DNA"/>
</dbReference>
<evidence type="ECO:0000313" key="1">
    <source>
        <dbReference type="EMBL" id="MBK0404124.1"/>
    </source>
</evidence>
<sequence length="272" mass="30267">MPFGIDCLIPFDEPIAAYSLPENFTYPFNYTPHPLCLLAVNKLQRYLKVQTEWEHNFGLEEGKAGTIIGKMFGVLLVRTEENEIGFLAAFSGKLAGSYHHANFVPPVYDSLLPGSFLNTGMQELTQMNAEITSLESFAANDPGKIALLKQIRKQHSLKLQEKLFDQYQFLNQAGEEKSLRTVFRENTSRGPGAGAGDCAVPKLLQYAFQQGLKPLAMAEFWWGLSPKSAFWKHGHFYPACHEKCAPVLAHMLAGIAIDKKPESKAGRMEAVA</sequence>
<reference evidence="1 2" key="1">
    <citation type="submission" date="2020-12" db="EMBL/GenBank/DDBJ databases">
        <title>Bacterial novel species Adhaeribacter sp. BT258 isolated from soil.</title>
        <authorList>
            <person name="Jung H.-Y."/>
        </authorList>
    </citation>
    <scope>NUCLEOTIDE SEQUENCE [LARGE SCALE GENOMIC DNA]</scope>
    <source>
        <strain evidence="1 2">BT258</strain>
    </source>
</reference>
<gene>
    <name evidence="1" type="ORF">I5M27_14105</name>
</gene>
<name>A0ABS1C402_9BACT</name>
<comment type="caution">
    <text evidence="1">The sequence shown here is derived from an EMBL/GenBank/DDBJ whole genome shotgun (WGS) entry which is preliminary data.</text>
</comment>
<organism evidence="1 2">
    <name type="scientific">Adhaeribacter terrigena</name>
    <dbReference type="NCBI Taxonomy" id="2793070"/>
    <lineage>
        <taxon>Bacteria</taxon>
        <taxon>Pseudomonadati</taxon>
        <taxon>Bacteroidota</taxon>
        <taxon>Cytophagia</taxon>
        <taxon>Cytophagales</taxon>
        <taxon>Hymenobacteraceae</taxon>
        <taxon>Adhaeribacter</taxon>
    </lineage>
</organism>
<accession>A0ABS1C402</accession>
<protein>
    <submittedName>
        <fullName evidence="1">Pseudouridylate synthase</fullName>
    </submittedName>
</protein>
<keyword evidence="2" id="KW-1185">Reference proteome</keyword>
<dbReference type="Proteomes" id="UP000644147">
    <property type="component" value="Unassembled WGS sequence"/>
</dbReference>